<comment type="caution">
    <text evidence="2">The sequence shown here is derived from an EMBL/GenBank/DDBJ whole genome shotgun (WGS) entry which is preliminary data.</text>
</comment>
<dbReference type="Pfam" id="PF00561">
    <property type="entry name" value="Abhydrolase_1"/>
    <property type="match status" value="1"/>
</dbReference>
<organism evidence="2 3">
    <name type="scientific">Trichoderma gamsii</name>
    <dbReference type="NCBI Taxonomy" id="398673"/>
    <lineage>
        <taxon>Eukaryota</taxon>
        <taxon>Fungi</taxon>
        <taxon>Dikarya</taxon>
        <taxon>Ascomycota</taxon>
        <taxon>Pezizomycotina</taxon>
        <taxon>Sordariomycetes</taxon>
        <taxon>Hypocreomycetidae</taxon>
        <taxon>Hypocreales</taxon>
        <taxon>Hypocreaceae</taxon>
        <taxon>Trichoderma</taxon>
    </lineage>
</organism>
<reference evidence="2 3" key="1">
    <citation type="journal article" date="2016" name="Genome Announc.">
        <title>Draft Whole-Genome Sequence of Trichoderma gamsii T6085, a Promising Biocontrol Agent of Fusarium Head Blight on Wheat.</title>
        <authorList>
            <person name="Baroncelli R."/>
            <person name="Zapparata A."/>
            <person name="Piaggeschi G."/>
            <person name="Sarrocco S."/>
            <person name="Vannacci G."/>
        </authorList>
    </citation>
    <scope>NUCLEOTIDE SEQUENCE [LARGE SCALE GENOMIC DNA]</scope>
    <source>
        <strain evidence="2 3">T6085</strain>
    </source>
</reference>
<dbReference type="InterPro" id="IPR029058">
    <property type="entry name" value="AB_hydrolase_fold"/>
</dbReference>
<feature type="domain" description="AB hydrolase-1" evidence="1">
    <location>
        <begin position="38"/>
        <end position="282"/>
    </location>
</feature>
<dbReference type="AlphaFoldDB" id="A0A2P4ZP10"/>
<evidence type="ECO:0000259" key="1">
    <source>
        <dbReference type="Pfam" id="PF00561"/>
    </source>
</evidence>
<dbReference type="STRING" id="398673.A0A2P4ZP10"/>
<accession>A0A2P4ZP10</accession>
<sequence length="298" mass="32830">MTTHQTAKTSYVPYRDGKIAYRRFGAPSGVPLLFFIHFRGTMDKWDPLLINNIAASRPVILVDYVGVGQSTGVVANNFREWADDMLEFLSLIDVKEVDILGFSLGGFVAELVTLNADPNKLKVRKLILVGTSASAGLGIEKTPNDYVPYAAAADADLASMKVLFFPQNPVGDKAAEEWYARIQERNESTSGEVPSEWLSEGYKDGGAGLKAQVDALEKWSNPETSRGLEGSYDRLEQIDIPVLIANGSNDFMIPTVNSFNIQQKLPNATLLVYPNSGHASHYQYAEKFAKQAVQFLEE</sequence>
<dbReference type="InterPro" id="IPR050471">
    <property type="entry name" value="AB_hydrolase"/>
</dbReference>
<keyword evidence="3" id="KW-1185">Reference proteome</keyword>
<name>A0A2P4ZP10_9HYPO</name>
<dbReference type="Proteomes" id="UP000054821">
    <property type="component" value="Unassembled WGS sequence"/>
</dbReference>
<dbReference type="RefSeq" id="XP_018663282.1">
    <property type="nucleotide sequence ID" value="XM_018803585.1"/>
</dbReference>
<dbReference type="Gene3D" id="3.40.50.1820">
    <property type="entry name" value="alpha/beta hydrolase"/>
    <property type="match status" value="1"/>
</dbReference>
<dbReference type="GeneID" id="29983668"/>
<evidence type="ECO:0000313" key="2">
    <source>
        <dbReference type="EMBL" id="PON26018.1"/>
    </source>
</evidence>
<gene>
    <name evidence="2" type="ORF">TGAM01_v204962</name>
</gene>
<dbReference type="SUPFAM" id="SSF53474">
    <property type="entry name" value="alpha/beta-Hydrolases"/>
    <property type="match status" value="1"/>
</dbReference>
<dbReference type="EMBL" id="JPDN02000015">
    <property type="protein sequence ID" value="PON26018.1"/>
    <property type="molecule type" value="Genomic_DNA"/>
</dbReference>
<evidence type="ECO:0000313" key="3">
    <source>
        <dbReference type="Proteomes" id="UP000054821"/>
    </source>
</evidence>
<protein>
    <recommendedName>
        <fullName evidence="1">AB hydrolase-1 domain-containing protein</fullName>
    </recommendedName>
</protein>
<dbReference type="PANTHER" id="PTHR43433">
    <property type="entry name" value="HYDROLASE, ALPHA/BETA FOLD FAMILY PROTEIN"/>
    <property type="match status" value="1"/>
</dbReference>
<dbReference type="InterPro" id="IPR000073">
    <property type="entry name" value="AB_hydrolase_1"/>
</dbReference>
<dbReference type="PANTHER" id="PTHR43433:SF5">
    <property type="entry name" value="AB HYDROLASE-1 DOMAIN-CONTAINING PROTEIN"/>
    <property type="match status" value="1"/>
</dbReference>
<proteinExistence type="predicted"/>